<protein>
    <submittedName>
        <fullName evidence="1">Uncharacterized protein</fullName>
    </submittedName>
</protein>
<reference evidence="1 2" key="1">
    <citation type="submission" date="2016-05" db="EMBL/GenBank/DDBJ databases">
        <title>A degradative enzymes factory behind the ericoid mycorrhizal symbiosis.</title>
        <authorList>
            <consortium name="DOE Joint Genome Institute"/>
            <person name="Martino E."/>
            <person name="Morin E."/>
            <person name="Grelet G."/>
            <person name="Kuo A."/>
            <person name="Kohler A."/>
            <person name="Daghino S."/>
            <person name="Barry K."/>
            <person name="Choi C."/>
            <person name="Cichocki N."/>
            <person name="Clum A."/>
            <person name="Copeland A."/>
            <person name="Hainaut M."/>
            <person name="Haridas S."/>
            <person name="Labutti K."/>
            <person name="Lindquist E."/>
            <person name="Lipzen A."/>
            <person name="Khouja H.-R."/>
            <person name="Murat C."/>
            <person name="Ohm R."/>
            <person name="Olson A."/>
            <person name="Spatafora J."/>
            <person name="Veneault-Fourrey C."/>
            <person name="Henrissat B."/>
            <person name="Grigoriev I."/>
            <person name="Martin F."/>
            <person name="Perotto S."/>
        </authorList>
    </citation>
    <scope>NUCLEOTIDE SEQUENCE [LARGE SCALE GENOMIC DNA]</scope>
    <source>
        <strain evidence="1 2">UAMH 7357</strain>
    </source>
</reference>
<organism evidence="1 2">
    <name type="scientific">Hyaloscypha hepaticicola</name>
    <dbReference type="NCBI Taxonomy" id="2082293"/>
    <lineage>
        <taxon>Eukaryota</taxon>
        <taxon>Fungi</taxon>
        <taxon>Dikarya</taxon>
        <taxon>Ascomycota</taxon>
        <taxon>Pezizomycotina</taxon>
        <taxon>Leotiomycetes</taxon>
        <taxon>Helotiales</taxon>
        <taxon>Hyaloscyphaceae</taxon>
        <taxon>Hyaloscypha</taxon>
    </lineage>
</organism>
<proteinExistence type="predicted"/>
<dbReference type="AlphaFoldDB" id="A0A2J6PKD8"/>
<name>A0A2J6PKD8_9HELO</name>
<sequence>MMGGWIHEVQIGYWGGSRFESAFFSFMWILRGTMYMTLYRMTSPHRGNIFTVSHSVACMRCCRLSCIAYQRLVVRRAEHFSSLLRFTTHDIVVSTRKMMNGIGEA</sequence>
<gene>
    <name evidence="1" type="ORF">NA56DRAFT_371717</name>
</gene>
<dbReference type="EMBL" id="KZ613521">
    <property type="protein sequence ID" value="PMD14518.1"/>
    <property type="molecule type" value="Genomic_DNA"/>
</dbReference>
<accession>A0A2J6PKD8</accession>
<evidence type="ECO:0000313" key="2">
    <source>
        <dbReference type="Proteomes" id="UP000235672"/>
    </source>
</evidence>
<dbReference type="Proteomes" id="UP000235672">
    <property type="component" value="Unassembled WGS sequence"/>
</dbReference>
<evidence type="ECO:0000313" key="1">
    <source>
        <dbReference type="EMBL" id="PMD14518.1"/>
    </source>
</evidence>
<keyword evidence="2" id="KW-1185">Reference proteome</keyword>